<evidence type="ECO:0000313" key="11">
    <source>
        <dbReference type="EMBL" id="GAA4877707.1"/>
    </source>
</evidence>
<dbReference type="Gene3D" id="1.10.287.1260">
    <property type="match status" value="1"/>
</dbReference>
<comment type="caution">
    <text evidence="11">The sequence shown here is derived from an EMBL/GenBank/DDBJ whole genome shotgun (WGS) entry which is preliminary data.</text>
</comment>
<accession>A0ABP9EI46</accession>
<dbReference type="InterPro" id="IPR023408">
    <property type="entry name" value="MscS_beta-dom_sf"/>
</dbReference>
<dbReference type="InterPro" id="IPR049278">
    <property type="entry name" value="MS_channel_C"/>
</dbReference>
<dbReference type="InterPro" id="IPR011014">
    <property type="entry name" value="MscS_channel_TM-2"/>
</dbReference>
<dbReference type="SUPFAM" id="SSF82689">
    <property type="entry name" value="Mechanosensitive channel protein MscS (YggB), C-terminal domain"/>
    <property type="match status" value="1"/>
</dbReference>
<dbReference type="InterPro" id="IPR010920">
    <property type="entry name" value="LSM_dom_sf"/>
</dbReference>
<dbReference type="EMBL" id="BAABJZ010000011">
    <property type="protein sequence ID" value="GAA4877707.1"/>
    <property type="molecule type" value="Genomic_DNA"/>
</dbReference>
<dbReference type="SUPFAM" id="SSF50182">
    <property type="entry name" value="Sm-like ribonucleoproteins"/>
    <property type="match status" value="1"/>
</dbReference>
<dbReference type="InterPro" id="IPR011066">
    <property type="entry name" value="MscS_channel_C_sf"/>
</dbReference>
<dbReference type="PANTHER" id="PTHR30221">
    <property type="entry name" value="SMALL-CONDUCTANCE MECHANOSENSITIVE CHANNEL"/>
    <property type="match status" value="1"/>
</dbReference>
<dbReference type="SUPFAM" id="SSF82861">
    <property type="entry name" value="Mechanosensitive channel protein MscS (YggB), transmembrane region"/>
    <property type="match status" value="1"/>
</dbReference>
<comment type="function">
    <text evidence="7">Mechanosensitive channel that participates in the regulation of osmotic pressure changes within the cell, opening in response to stretch forces in the membrane lipid bilayer, without the need for other proteins. Contributes to normal resistance to hypoosmotic shock. Forms an ion channel of 1.0 nanosiemens conductance with a slight preference for anions.</text>
</comment>
<dbReference type="InterPro" id="IPR049142">
    <property type="entry name" value="MS_channel_1st"/>
</dbReference>
<name>A0ABP9EI46_9GAMM</name>
<evidence type="ECO:0000259" key="9">
    <source>
        <dbReference type="Pfam" id="PF21082"/>
    </source>
</evidence>
<evidence type="ECO:0000256" key="6">
    <source>
        <dbReference type="ARBA" id="ARBA00023136"/>
    </source>
</evidence>
<evidence type="ECO:0000256" key="1">
    <source>
        <dbReference type="ARBA" id="ARBA00004651"/>
    </source>
</evidence>
<evidence type="ECO:0000256" key="2">
    <source>
        <dbReference type="ARBA" id="ARBA00008017"/>
    </source>
</evidence>
<comment type="subcellular location">
    <subcellularLocation>
        <location evidence="7">Cell inner membrane</location>
        <topology evidence="7">Multi-pass membrane protein</topology>
    </subcellularLocation>
    <subcellularLocation>
        <location evidence="1">Cell membrane</location>
        <topology evidence="1">Multi-pass membrane protein</topology>
    </subcellularLocation>
</comment>
<feature type="transmembrane region" description="Helical" evidence="7">
    <location>
        <begin position="84"/>
        <end position="102"/>
    </location>
</feature>
<comment type="similarity">
    <text evidence="2 7">Belongs to the MscS (TC 1.A.23) family.</text>
</comment>
<keyword evidence="4 7" id="KW-0812">Transmembrane</keyword>
<dbReference type="PANTHER" id="PTHR30221:SF1">
    <property type="entry name" value="SMALL-CONDUCTANCE MECHANOSENSITIVE CHANNEL"/>
    <property type="match status" value="1"/>
</dbReference>
<proteinExistence type="inferred from homology"/>
<dbReference type="Pfam" id="PF21082">
    <property type="entry name" value="MS_channel_3rd"/>
    <property type="match status" value="1"/>
</dbReference>
<comment type="subunit">
    <text evidence="7">Homoheptamer.</text>
</comment>
<reference evidence="12" key="1">
    <citation type="journal article" date="2019" name="Int. J. Syst. Evol. Microbiol.">
        <title>The Global Catalogue of Microorganisms (GCM) 10K type strain sequencing project: providing services to taxonomists for standard genome sequencing and annotation.</title>
        <authorList>
            <consortium name="The Broad Institute Genomics Platform"/>
            <consortium name="The Broad Institute Genome Sequencing Center for Infectious Disease"/>
            <person name="Wu L."/>
            <person name="Ma J."/>
        </authorList>
    </citation>
    <scope>NUCLEOTIDE SEQUENCE [LARGE SCALE GENOMIC DNA]</scope>
    <source>
        <strain evidence="12">JCM 18401</strain>
    </source>
</reference>
<gene>
    <name evidence="11" type="ORF">GCM10023333_08660</name>
</gene>
<keyword evidence="7" id="KW-0407">Ion channel</keyword>
<keyword evidence="7" id="KW-0997">Cell inner membrane</keyword>
<evidence type="ECO:0000256" key="3">
    <source>
        <dbReference type="ARBA" id="ARBA00022475"/>
    </source>
</evidence>
<sequence length="288" mass="30131">MEMFEGWIEQAPDLIVVYGTKVILAIVIFIIGRWIAKAVAGGVKKVLTARGLDITVVGFVGNIVSALITVITLIAVLGQLGVQTASLVAVIGAAGLAVGLALQGSLSNFASGVLLVAFRPCKAGDYIEAAGVAGVVEEISIFSTTLVTPDNKRIVAPNSAVMDGVIVNYSAKDTRRIDMTIGVSYDADLLVAREAIVAVIAANEQVLKAPEPTVEVVALADSSVNFVVRPWVKTADYWAVHFALTRDIKLALDKAGIGIPYPQMDLHVQSVPVAEPQLQAVATGSEAS</sequence>
<dbReference type="InterPro" id="IPR008910">
    <property type="entry name" value="MSC_TM_helix"/>
</dbReference>
<keyword evidence="7" id="KW-0406">Ion transport</keyword>
<dbReference type="InterPro" id="IPR006685">
    <property type="entry name" value="MscS_channel_2nd"/>
</dbReference>
<evidence type="ECO:0000259" key="10">
    <source>
        <dbReference type="Pfam" id="PF21088"/>
    </source>
</evidence>
<evidence type="ECO:0000256" key="5">
    <source>
        <dbReference type="ARBA" id="ARBA00022989"/>
    </source>
</evidence>
<evidence type="ECO:0000313" key="12">
    <source>
        <dbReference type="Proteomes" id="UP001499988"/>
    </source>
</evidence>
<organism evidence="11 12">
    <name type="scientific">Ferrimonas pelagia</name>
    <dbReference type="NCBI Taxonomy" id="1177826"/>
    <lineage>
        <taxon>Bacteria</taxon>
        <taxon>Pseudomonadati</taxon>
        <taxon>Pseudomonadota</taxon>
        <taxon>Gammaproteobacteria</taxon>
        <taxon>Alteromonadales</taxon>
        <taxon>Ferrimonadaceae</taxon>
        <taxon>Ferrimonas</taxon>
    </lineage>
</organism>
<evidence type="ECO:0000256" key="7">
    <source>
        <dbReference type="RuleBase" id="RU369025"/>
    </source>
</evidence>
<dbReference type="Proteomes" id="UP001499988">
    <property type="component" value="Unassembled WGS sequence"/>
</dbReference>
<feature type="transmembrane region" description="Helical" evidence="7">
    <location>
        <begin position="15"/>
        <end position="36"/>
    </location>
</feature>
<dbReference type="RefSeq" id="WP_345333789.1">
    <property type="nucleotide sequence ID" value="NZ_BAABJZ010000011.1"/>
</dbReference>
<dbReference type="Gene3D" id="3.30.70.100">
    <property type="match status" value="1"/>
</dbReference>
<dbReference type="Pfam" id="PF00924">
    <property type="entry name" value="MS_channel_2nd"/>
    <property type="match status" value="1"/>
</dbReference>
<feature type="domain" description="Mechanosensitive ion channel MscS" evidence="8">
    <location>
        <begin position="105"/>
        <end position="170"/>
    </location>
</feature>
<dbReference type="Pfam" id="PF21088">
    <property type="entry name" value="MS_channel_1st"/>
    <property type="match status" value="1"/>
</dbReference>
<keyword evidence="6 7" id="KW-0472">Membrane</keyword>
<feature type="domain" description="Mechanosensitive ion channel MscS C-terminal" evidence="9">
    <location>
        <begin position="177"/>
        <end position="259"/>
    </location>
</feature>
<keyword evidence="5 7" id="KW-1133">Transmembrane helix</keyword>
<keyword evidence="3" id="KW-1003">Cell membrane</keyword>
<protein>
    <recommendedName>
        <fullName evidence="7">Small-conductance mechanosensitive channel</fullName>
    </recommendedName>
</protein>
<dbReference type="InterPro" id="IPR045275">
    <property type="entry name" value="MscS_archaea/bacteria_type"/>
</dbReference>
<evidence type="ECO:0000256" key="4">
    <source>
        <dbReference type="ARBA" id="ARBA00022692"/>
    </source>
</evidence>
<keyword evidence="12" id="KW-1185">Reference proteome</keyword>
<dbReference type="Pfam" id="PF05552">
    <property type="entry name" value="MS_channel_1st_1"/>
    <property type="match status" value="1"/>
</dbReference>
<evidence type="ECO:0000259" key="8">
    <source>
        <dbReference type="Pfam" id="PF00924"/>
    </source>
</evidence>
<keyword evidence="7" id="KW-0813">Transport</keyword>
<comment type="caution">
    <text evidence="7">Lacks conserved residue(s) required for the propagation of feature annotation.</text>
</comment>
<feature type="transmembrane region" description="Helical" evidence="7">
    <location>
        <begin position="56"/>
        <end position="78"/>
    </location>
</feature>
<feature type="domain" description="Mechanosensitive ion channel transmembrane helices 2/3" evidence="10">
    <location>
        <begin position="62"/>
        <end position="103"/>
    </location>
</feature>
<dbReference type="Gene3D" id="2.30.30.60">
    <property type="match status" value="1"/>
</dbReference>